<organism evidence="2 3">
    <name type="scientific">Euplotes crassus</name>
    <dbReference type="NCBI Taxonomy" id="5936"/>
    <lineage>
        <taxon>Eukaryota</taxon>
        <taxon>Sar</taxon>
        <taxon>Alveolata</taxon>
        <taxon>Ciliophora</taxon>
        <taxon>Intramacronucleata</taxon>
        <taxon>Spirotrichea</taxon>
        <taxon>Hypotrichia</taxon>
        <taxon>Euplotida</taxon>
        <taxon>Euplotidae</taxon>
        <taxon>Moneuplotes</taxon>
    </lineage>
</organism>
<evidence type="ECO:0000313" key="2">
    <source>
        <dbReference type="EMBL" id="CAI2386663.1"/>
    </source>
</evidence>
<reference evidence="2" key="1">
    <citation type="submission" date="2023-07" db="EMBL/GenBank/DDBJ databases">
        <authorList>
            <consortium name="AG Swart"/>
            <person name="Singh M."/>
            <person name="Singh A."/>
            <person name="Seah K."/>
            <person name="Emmerich C."/>
        </authorList>
    </citation>
    <scope>NUCLEOTIDE SEQUENCE</scope>
    <source>
        <strain evidence="2">DP1</strain>
    </source>
</reference>
<keyword evidence="3" id="KW-1185">Reference proteome</keyword>
<dbReference type="EMBL" id="CAMPGE010029190">
    <property type="protein sequence ID" value="CAI2386663.1"/>
    <property type="molecule type" value="Genomic_DNA"/>
</dbReference>
<comment type="caution">
    <text evidence="2">The sequence shown here is derived from an EMBL/GenBank/DDBJ whole genome shotgun (WGS) entry which is preliminary data.</text>
</comment>
<accession>A0AAD2DBK5</accession>
<dbReference type="AlphaFoldDB" id="A0AAD2DBK5"/>
<feature type="compositionally biased region" description="Low complexity" evidence="1">
    <location>
        <begin position="292"/>
        <end position="305"/>
    </location>
</feature>
<gene>
    <name evidence="2" type="ORF">ECRASSUSDP1_LOCUS28286</name>
</gene>
<evidence type="ECO:0000256" key="1">
    <source>
        <dbReference type="SAM" id="MobiDB-lite"/>
    </source>
</evidence>
<feature type="region of interest" description="Disordered" evidence="1">
    <location>
        <begin position="286"/>
        <end position="310"/>
    </location>
</feature>
<dbReference type="InterPro" id="IPR036322">
    <property type="entry name" value="WD40_repeat_dom_sf"/>
</dbReference>
<proteinExistence type="predicted"/>
<sequence>METLFEATSLSQILRKFMSQAGGMSIFETKIKLQDSSQRGSVQEECKEKIEEGTLQIIQDPTTFEVAFSINIDYPETTRRSISITLQEDYPCSLESSDSSASDLSANLQEEEKVMVSSGSDGKLSKNSPFIYESELSNSNGYHKVCGELYCFSHEDKVSELILQECQLIFEEVQSKGQFVCKGLSGRGEDITFVAESSEDYLYDDSNHIIYFLSSEDTDHNISNRYSFFCAKEADISQLRNLNESIAGYFDIFLSRDRSSKSWKTEQMGSQESLLSYDKEETKNTVLPLDHSSSSKSGSESSESSNEVRHSYKVSPFMTNPNFVHAKEVPNEQNIFEAVVRNGQCFVESTNTKVVDFYLDKAEPKPSTPPSSYVYVMLEDKIRVFGLDKTSGLVHYCDLSLESKMKVTKLCLFNSGSKLVFSSTNGYKLICYDLLKRKIYKIYKNDYQIEDYNTSINGTGKDCTESIIFCDTFQIKEIYMKQDKLESRCSKSWTTCKLSSVIQVPVKNESSNNFGSISSKNVCGGLVITGSYQGIFRFYSSSSATKANRRVFTHGSSKLRWLQVNQDGSSVLATEDDQVFIQDCSNYQRCIQIKPKITSDIITKSIFASNLGKNTVLSAAGEDLFMTKIEASSQVSRPVSLKRQLESHIIDIAEAKSVFKHLVVLHNSKISVIQLEADDFQECGFK</sequence>
<evidence type="ECO:0000313" key="3">
    <source>
        <dbReference type="Proteomes" id="UP001295684"/>
    </source>
</evidence>
<dbReference type="Proteomes" id="UP001295684">
    <property type="component" value="Unassembled WGS sequence"/>
</dbReference>
<protein>
    <submittedName>
        <fullName evidence="2">Uncharacterized protein</fullName>
    </submittedName>
</protein>
<name>A0AAD2DBK5_EUPCR</name>
<dbReference type="SUPFAM" id="SSF50978">
    <property type="entry name" value="WD40 repeat-like"/>
    <property type="match status" value="1"/>
</dbReference>